<dbReference type="PANTHER" id="PTHR35420">
    <property type="entry name" value="OS02G0198500 PROTEIN"/>
    <property type="match status" value="1"/>
</dbReference>
<evidence type="ECO:0000313" key="3">
    <source>
        <dbReference type="EMBL" id="GMN63609.1"/>
    </source>
</evidence>
<protein>
    <submittedName>
        <fullName evidence="3">Uncharacterized protein</fullName>
    </submittedName>
</protein>
<dbReference type="Gramene" id="FCD_00022766-RA">
    <property type="protein sequence ID" value="FCD_00022766-RA:cds"/>
    <property type="gene ID" value="FCD_00022766"/>
</dbReference>
<keyword evidence="2" id="KW-1133">Transmembrane helix</keyword>
<proteinExistence type="predicted"/>
<organism evidence="3 4">
    <name type="scientific">Ficus carica</name>
    <name type="common">Common fig</name>
    <dbReference type="NCBI Taxonomy" id="3494"/>
    <lineage>
        <taxon>Eukaryota</taxon>
        <taxon>Viridiplantae</taxon>
        <taxon>Streptophyta</taxon>
        <taxon>Embryophyta</taxon>
        <taxon>Tracheophyta</taxon>
        <taxon>Spermatophyta</taxon>
        <taxon>Magnoliopsida</taxon>
        <taxon>eudicotyledons</taxon>
        <taxon>Gunneridae</taxon>
        <taxon>Pentapetalae</taxon>
        <taxon>rosids</taxon>
        <taxon>fabids</taxon>
        <taxon>Rosales</taxon>
        <taxon>Moraceae</taxon>
        <taxon>Ficeae</taxon>
        <taxon>Ficus</taxon>
    </lineage>
</organism>
<keyword evidence="2" id="KW-0472">Membrane</keyword>
<sequence length="127" mass="12566">MARDIVALVGSHIGDGWLNSIGGTIFLHICMIFMSFSVISFVIFVCGRRSSRSSSEERGTGRSTGVLDAAKQVKEQAEDAVLSGNDGGNGDSCCGVSGSCCGGFGGCCGGFGGGGGGGCAGGIRPMG</sequence>
<keyword evidence="4" id="KW-1185">Reference proteome</keyword>
<evidence type="ECO:0000313" key="4">
    <source>
        <dbReference type="Proteomes" id="UP001187192"/>
    </source>
</evidence>
<reference evidence="3" key="1">
    <citation type="submission" date="2023-07" db="EMBL/GenBank/DDBJ databases">
        <title>draft genome sequence of fig (Ficus carica).</title>
        <authorList>
            <person name="Takahashi T."/>
            <person name="Nishimura K."/>
        </authorList>
    </citation>
    <scope>NUCLEOTIDE SEQUENCE</scope>
</reference>
<dbReference type="EMBL" id="BTGU01000154">
    <property type="protein sequence ID" value="GMN63609.1"/>
    <property type="molecule type" value="Genomic_DNA"/>
</dbReference>
<dbReference type="PANTHER" id="PTHR35420:SF1">
    <property type="entry name" value="OS09G0480532 PROTEIN"/>
    <property type="match status" value="1"/>
</dbReference>
<evidence type="ECO:0000256" key="1">
    <source>
        <dbReference type="SAM" id="MobiDB-lite"/>
    </source>
</evidence>
<feature type="region of interest" description="Disordered" evidence="1">
    <location>
        <begin position="51"/>
        <end position="70"/>
    </location>
</feature>
<keyword evidence="2" id="KW-0812">Transmembrane</keyword>
<feature type="transmembrane region" description="Helical" evidence="2">
    <location>
        <begin position="25"/>
        <end position="46"/>
    </location>
</feature>
<dbReference type="AlphaFoldDB" id="A0AA88DXI5"/>
<comment type="caution">
    <text evidence="3">The sequence shown here is derived from an EMBL/GenBank/DDBJ whole genome shotgun (WGS) entry which is preliminary data.</text>
</comment>
<name>A0AA88DXI5_FICCA</name>
<accession>A0AA88DXI5</accession>
<dbReference type="Proteomes" id="UP001187192">
    <property type="component" value="Unassembled WGS sequence"/>
</dbReference>
<evidence type="ECO:0000256" key="2">
    <source>
        <dbReference type="SAM" id="Phobius"/>
    </source>
</evidence>
<gene>
    <name evidence="3" type="ORF">TIFTF001_032706</name>
</gene>